<comment type="caution">
    <text evidence="1">The sequence shown here is derived from an EMBL/GenBank/DDBJ whole genome shotgun (WGS) entry which is preliminary data.</text>
</comment>
<dbReference type="EMBL" id="AMZH03012998">
    <property type="protein sequence ID" value="RRT50010.1"/>
    <property type="molecule type" value="Genomic_DNA"/>
</dbReference>
<dbReference type="Proteomes" id="UP000287651">
    <property type="component" value="Unassembled WGS sequence"/>
</dbReference>
<reference evidence="1 2" key="1">
    <citation type="journal article" date="2014" name="Agronomy (Basel)">
        <title>A Draft Genome Sequence for Ensete ventricosum, the Drought-Tolerant Tree Against Hunger.</title>
        <authorList>
            <person name="Harrison J."/>
            <person name="Moore K.A."/>
            <person name="Paszkiewicz K."/>
            <person name="Jones T."/>
            <person name="Grant M."/>
            <person name="Ambacheew D."/>
            <person name="Muzemil S."/>
            <person name="Studholme D.J."/>
        </authorList>
    </citation>
    <scope>NUCLEOTIDE SEQUENCE [LARGE SCALE GENOMIC DNA]</scope>
</reference>
<name>A0A426YEA1_ENSVE</name>
<dbReference type="AlphaFoldDB" id="A0A426YEA1"/>
<gene>
    <name evidence="1" type="ORF">B296_00009881</name>
</gene>
<evidence type="ECO:0000313" key="1">
    <source>
        <dbReference type="EMBL" id="RRT50010.1"/>
    </source>
</evidence>
<protein>
    <submittedName>
        <fullName evidence="1">Uncharacterized protein</fullName>
    </submittedName>
</protein>
<evidence type="ECO:0000313" key="2">
    <source>
        <dbReference type="Proteomes" id="UP000287651"/>
    </source>
</evidence>
<proteinExistence type="predicted"/>
<sequence>MNEKVSRTLESLKLLHDFESIVTEELLGHVRKRYSIPPNYELHAPQLRQCTYNLFLNRFGLTLDALKAGLRFPLHPIIEDYLVWWQISPLQMVPNSSSVTAYERGALCPVLLKQLHGSISKMLIEKVTYEYEYRVALARFRARYHDLEIEEEAFANLPEDDNVEMLNEVPFDDSLDPPSV</sequence>
<organism evidence="1 2">
    <name type="scientific">Ensete ventricosum</name>
    <name type="common">Abyssinian banana</name>
    <name type="synonym">Musa ensete</name>
    <dbReference type="NCBI Taxonomy" id="4639"/>
    <lineage>
        <taxon>Eukaryota</taxon>
        <taxon>Viridiplantae</taxon>
        <taxon>Streptophyta</taxon>
        <taxon>Embryophyta</taxon>
        <taxon>Tracheophyta</taxon>
        <taxon>Spermatophyta</taxon>
        <taxon>Magnoliopsida</taxon>
        <taxon>Liliopsida</taxon>
        <taxon>Zingiberales</taxon>
        <taxon>Musaceae</taxon>
        <taxon>Ensete</taxon>
    </lineage>
</organism>
<accession>A0A426YEA1</accession>